<reference evidence="1 2" key="1">
    <citation type="submission" date="2021-06" db="EMBL/GenBank/DDBJ databases">
        <title>Caerostris extrusa draft genome.</title>
        <authorList>
            <person name="Kono N."/>
            <person name="Arakawa K."/>
        </authorList>
    </citation>
    <scope>NUCLEOTIDE SEQUENCE [LARGE SCALE GENOMIC DNA]</scope>
</reference>
<accession>A0AAV4RV88</accession>
<comment type="caution">
    <text evidence="1">The sequence shown here is derived from an EMBL/GenBank/DDBJ whole genome shotgun (WGS) entry which is preliminary data.</text>
</comment>
<sequence length="95" mass="11002">MYLWLSRTGRPRFQGCRRGKDAFTFIVREKIGGISVNADLAISFSTDLRAGVAFFENIDFHRKSNRCRHCSQKDETFLESLLHRIFSRVSIVDSD</sequence>
<organism evidence="1 2">
    <name type="scientific">Caerostris extrusa</name>
    <name type="common">Bark spider</name>
    <name type="synonym">Caerostris bankana</name>
    <dbReference type="NCBI Taxonomy" id="172846"/>
    <lineage>
        <taxon>Eukaryota</taxon>
        <taxon>Metazoa</taxon>
        <taxon>Ecdysozoa</taxon>
        <taxon>Arthropoda</taxon>
        <taxon>Chelicerata</taxon>
        <taxon>Arachnida</taxon>
        <taxon>Araneae</taxon>
        <taxon>Araneomorphae</taxon>
        <taxon>Entelegynae</taxon>
        <taxon>Araneoidea</taxon>
        <taxon>Araneidae</taxon>
        <taxon>Caerostris</taxon>
    </lineage>
</organism>
<dbReference type="AlphaFoldDB" id="A0AAV4RV88"/>
<keyword evidence="2" id="KW-1185">Reference proteome</keyword>
<dbReference type="EMBL" id="BPLR01008557">
    <property type="protein sequence ID" value="GIY25534.1"/>
    <property type="molecule type" value="Genomic_DNA"/>
</dbReference>
<protein>
    <submittedName>
        <fullName evidence="1">Uncharacterized protein</fullName>
    </submittedName>
</protein>
<evidence type="ECO:0000313" key="1">
    <source>
        <dbReference type="EMBL" id="GIY25534.1"/>
    </source>
</evidence>
<dbReference type="Proteomes" id="UP001054945">
    <property type="component" value="Unassembled WGS sequence"/>
</dbReference>
<evidence type="ECO:0000313" key="2">
    <source>
        <dbReference type="Proteomes" id="UP001054945"/>
    </source>
</evidence>
<name>A0AAV4RV88_CAEEX</name>
<gene>
    <name evidence="1" type="ORF">CEXT_178941</name>
</gene>
<proteinExistence type="predicted"/>